<dbReference type="Pfam" id="PF13439">
    <property type="entry name" value="Glyco_transf_4"/>
    <property type="match status" value="1"/>
</dbReference>
<dbReference type="Proteomes" id="UP000294593">
    <property type="component" value="Unassembled WGS sequence"/>
</dbReference>
<organism evidence="3 4">
    <name type="scientific">Aquabacterium commune</name>
    <dbReference type="NCBI Taxonomy" id="70586"/>
    <lineage>
        <taxon>Bacteria</taxon>
        <taxon>Pseudomonadati</taxon>
        <taxon>Pseudomonadota</taxon>
        <taxon>Betaproteobacteria</taxon>
        <taxon>Burkholderiales</taxon>
        <taxon>Aquabacterium</taxon>
    </lineage>
</organism>
<feature type="domain" description="Glycosyltransferase subfamily 4-like N-terminal" evidence="2">
    <location>
        <begin position="16"/>
        <end position="188"/>
    </location>
</feature>
<protein>
    <submittedName>
        <fullName evidence="3">Glycosyltransferase involved in cell wall biosynthesis</fullName>
    </submittedName>
</protein>
<evidence type="ECO:0000313" key="4">
    <source>
        <dbReference type="Proteomes" id="UP000294593"/>
    </source>
</evidence>
<comment type="caution">
    <text evidence="3">The sequence shown here is derived from an EMBL/GenBank/DDBJ whole genome shotgun (WGS) entry which is preliminary data.</text>
</comment>
<dbReference type="GO" id="GO:0009103">
    <property type="term" value="P:lipopolysaccharide biosynthetic process"/>
    <property type="evidence" value="ECO:0007669"/>
    <property type="project" value="TreeGrafter"/>
</dbReference>
<dbReference type="GO" id="GO:0016757">
    <property type="term" value="F:glycosyltransferase activity"/>
    <property type="evidence" value="ECO:0007669"/>
    <property type="project" value="TreeGrafter"/>
</dbReference>
<proteinExistence type="predicted"/>
<evidence type="ECO:0000259" key="2">
    <source>
        <dbReference type="Pfam" id="PF13439"/>
    </source>
</evidence>
<dbReference type="RefSeq" id="WP_133611323.1">
    <property type="nucleotide sequence ID" value="NZ_SNXW01000019.1"/>
</dbReference>
<evidence type="ECO:0000256" key="1">
    <source>
        <dbReference type="ARBA" id="ARBA00022679"/>
    </source>
</evidence>
<name>A0A4V3CUH8_9BURK</name>
<dbReference type="CDD" id="cd03809">
    <property type="entry name" value="GT4_MtfB-like"/>
    <property type="match status" value="1"/>
</dbReference>
<reference evidence="3 4" key="1">
    <citation type="submission" date="2019-03" db="EMBL/GenBank/DDBJ databases">
        <title>Genomic Encyclopedia of Type Strains, Phase IV (KMG-IV): sequencing the most valuable type-strain genomes for metagenomic binning, comparative biology and taxonomic classification.</title>
        <authorList>
            <person name="Goeker M."/>
        </authorList>
    </citation>
    <scope>NUCLEOTIDE SEQUENCE [LARGE SCALE GENOMIC DNA]</scope>
    <source>
        <strain evidence="3 4">DSM 11901</strain>
    </source>
</reference>
<dbReference type="AlphaFoldDB" id="A0A4V3CUH8"/>
<keyword evidence="4" id="KW-1185">Reference proteome</keyword>
<dbReference type="InterPro" id="IPR028098">
    <property type="entry name" value="Glyco_trans_4-like_N"/>
</dbReference>
<gene>
    <name evidence="3" type="ORF">EV672_1198</name>
</gene>
<dbReference type="Gene3D" id="3.40.50.2000">
    <property type="entry name" value="Glycogen Phosphorylase B"/>
    <property type="match status" value="2"/>
</dbReference>
<sequence>MKVGLDFRAVTAAPQSGVARQTLALHECVRQRADTQVLPFTAAPADHPHRGKAVCPVFASPVEGLHRPSERWRFERHFLPEAITVHGIDAYVATVNMGLPIGLTSRQRERTRWVLHLHDVFQLTQRNRHGSFWREKAYRFIDRLSIGHAVGLADAIWVPSDHTAQSVLDLFPQAASRLRVLPNAVPCEAWRCMQHEVFAPPRYWLVVGVREPRKNVPWFVTAWALARRRWPDLIPELVLIGHPDDVPGAPEGVRFVHGIQDAQLASWYRQAERLWHPSLAEGFGLPVVEAAACGTPVASARGSALDEVTPPGAPRFDPRDTDALVALMHDLAQQRRGPADAPDRLQAWARRFDLAAHAQRVDALLQELS</sequence>
<dbReference type="PANTHER" id="PTHR46401">
    <property type="entry name" value="GLYCOSYLTRANSFERASE WBBK-RELATED"/>
    <property type="match status" value="1"/>
</dbReference>
<keyword evidence="1 3" id="KW-0808">Transferase</keyword>
<dbReference type="Pfam" id="PF13692">
    <property type="entry name" value="Glyco_trans_1_4"/>
    <property type="match status" value="1"/>
</dbReference>
<dbReference type="PANTHER" id="PTHR46401:SF2">
    <property type="entry name" value="GLYCOSYLTRANSFERASE WBBK-RELATED"/>
    <property type="match status" value="1"/>
</dbReference>
<accession>A0A4V3CUH8</accession>
<evidence type="ECO:0000313" key="3">
    <source>
        <dbReference type="EMBL" id="TDP78688.1"/>
    </source>
</evidence>
<dbReference type="EMBL" id="SNXW01000019">
    <property type="protein sequence ID" value="TDP78688.1"/>
    <property type="molecule type" value="Genomic_DNA"/>
</dbReference>
<dbReference type="OrthoDB" id="433681at2"/>
<dbReference type="SUPFAM" id="SSF53756">
    <property type="entry name" value="UDP-Glycosyltransferase/glycogen phosphorylase"/>
    <property type="match status" value="1"/>
</dbReference>